<dbReference type="InterPro" id="IPR004839">
    <property type="entry name" value="Aminotransferase_I/II_large"/>
</dbReference>
<comment type="caution">
    <text evidence="6">The sequence shown here is derived from an EMBL/GenBank/DDBJ whole genome shotgun (WGS) entry which is preliminary data.</text>
</comment>
<keyword evidence="2 6" id="KW-0032">Aminotransferase</keyword>
<sequence>MNSFRQPSSIGDSVARDLEFRIQNLFAEDVDFPSGIAASEFTSRPVTYDESIIDLGFGLPDPKLFHLDALRRASDEAIRTEGPRALQYGGGAGMMRLPEWVRLVQTRRRNIPCNPGDLLLTHGSSQGMDLLGRLFLNPGDEVWFERPTYFGAIKIFGLHGAKMRDFPMDESGLVTDVVASELKKRQKAALPMPKLLYVMPNYQNPTGRTMTLSRRTELVNLAKTYRFAIVEDDAYGDLRFSGNPLPTLRQLCPSHVFYLSTLSKTVAPGFRMGWLIGPEEAVTKLRELKAEGANGGFVQEILSVFLASMDYDAHISHLQNYYHRRRDAMVSFLERDFPPEVGWTTPDGGFFVWLTLPSWAPLNKVMDLRRSAGVSFIPGTAFYLGEGSQNHVRLSFSLYPPELIVEGMRRLRDLIESLRP</sequence>
<proteinExistence type="predicted"/>
<dbReference type="PANTHER" id="PTHR42790">
    <property type="entry name" value="AMINOTRANSFERASE"/>
    <property type="match status" value="1"/>
</dbReference>
<dbReference type="CDD" id="cd00609">
    <property type="entry name" value="AAT_like"/>
    <property type="match status" value="1"/>
</dbReference>
<comment type="cofactor">
    <cofactor evidence="1">
        <name>pyridoxal 5'-phosphate</name>
        <dbReference type="ChEBI" id="CHEBI:597326"/>
    </cofactor>
</comment>
<dbReference type="Proteomes" id="UP000242699">
    <property type="component" value="Unassembled WGS sequence"/>
</dbReference>
<evidence type="ECO:0000256" key="2">
    <source>
        <dbReference type="ARBA" id="ARBA00022576"/>
    </source>
</evidence>
<feature type="domain" description="Aminotransferase class I/classII large" evidence="5">
    <location>
        <begin position="76"/>
        <end position="405"/>
    </location>
</feature>
<dbReference type="EMBL" id="PXYT01000037">
    <property type="protein sequence ID" value="PSR26347.1"/>
    <property type="molecule type" value="Genomic_DNA"/>
</dbReference>
<dbReference type="SUPFAM" id="SSF53383">
    <property type="entry name" value="PLP-dependent transferases"/>
    <property type="match status" value="1"/>
</dbReference>
<dbReference type="InterPro" id="IPR050859">
    <property type="entry name" value="Class-I_PLP-dep_aminotransf"/>
</dbReference>
<evidence type="ECO:0000313" key="7">
    <source>
        <dbReference type="Proteomes" id="UP000242699"/>
    </source>
</evidence>
<evidence type="ECO:0000256" key="3">
    <source>
        <dbReference type="ARBA" id="ARBA00022679"/>
    </source>
</evidence>
<accession>A0A2T2WVR7</accession>
<dbReference type="Gene3D" id="3.40.640.10">
    <property type="entry name" value="Type I PLP-dependent aspartate aminotransferase-like (Major domain)"/>
    <property type="match status" value="1"/>
</dbReference>
<reference evidence="6 7" key="1">
    <citation type="journal article" date="2014" name="BMC Genomics">
        <title>Comparison of environmental and isolate Sulfobacillus genomes reveals diverse carbon, sulfur, nitrogen, and hydrogen metabolisms.</title>
        <authorList>
            <person name="Justice N.B."/>
            <person name="Norman A."/>
            <person name="Brown C.T."/>
            <person name="Singh A."/>
            <person name="Thomas B.C."/>
            <person name="Banfield J.F."/>
        </authorList>
    </citation>
    <scope>NUCLEOTIDE SEQUENCE [LARGE SCALE GENOMIC DNA]</scope>
    <source>
        <strain evidence="6">AMDSBA1</strain>
    </source>
</reference>
<protein>
    <submittedName>
        <fullName evidence="6">PLP-dependent aminotransferase family protein</fullName>
    </submittedName>
</protein>
<dbReference type="InterPro" id="IPR015422">
    <property type="entry name" value="PyrdxlP-dep_Trfase_small"/>
</dbReference>
<keyword evidence="4" id="KW-0663">Pyridoxal phosphate</keyword>
<dbReference type="GO" id="GO:1901605">
    <property type="term" value="P:alpha-amino acid metabolic process"/>
    <property type="evidence" value="ECO:0007669"/>
    <property type="project" value="TreeGrafter"/>
</dbReference>
<organism evidence="6 7">
    <name type="scientific">Sulfobacillus benefaciens</name>
    <dbReference type="NCBI Taxonomy" id="453960"/>
    <lineage>
        <taxon>Bacteria</taxon>
        <taxon>Bacillati</taxon>
        <taxon>Bacillota</taxon>
        <taxon>Clostridia</taxon>
        <taxon>Eubacteriales</taxon>
        <taxon>Clostridiales Family XVII. Incertae Sedis</taxon>
        <taxon>Sulfobacillus</taxon>
    </lineage>
</organism>
<dbReference type="Gene3D" id="3.90.1150.10">
    <property type="entry name" value="Aspartate Aminotransferase, domain 1"/>
    <property type="match status" value="1"/>
</dbReference>
<evidence type="ECO:0000256" key="1">
    <source>
        <dbReference type="ARBA" id="ARBA00001933"/>
    </source>
</evidence>
<dbReference type="InterPro" id="IPR015421">
    <property type="entry name" value="PyrdxlP-dep_Trfase_major"/>
</dbReference>
<keyword evidence="3 6" id="KW-0808">Transferase</keyword>
<dbReference type="GO" id="GO:0008483">
    <property type="term" value="F:transaminase activity"/>
    <property type="evidence" value="ECO:0007669"/>
    <property type="project" value="UniProtKB-KW"/>
</dbReference>
<dbReference type="InterPro" id="IPR015424">
    <property type="entry name" value="PyrdxlP-dep_Trfase"/>
</dbReference>
<name>A0A2T2WVR7_9FIRM</name>
<dbReference type="GO" id="GO:0030170">
    <property type="term" value="F:pyridoxal phosphate binding"/>
    <property type="evidence" value="ECO:0007669"/>
    <property type="project" value="InterPro"/>
</dbReference>
<dbReference type="AlphaFoldDB" id="A0A2T2WVR7"/>
<evidence type="ECO:0000256" key="4">
    <source>
        <dbReference type="ARBA" id="ARBA00022898"/>
    </source>
</evidence>
<dbReference type="PANTHER" id="PTHR42790:SF19">
    <property type="entry name" value="KYNURENINE_ALPHA-AMINOADIPATE AMINOTRANSFERASE, MITOCHONDRIAL"/>
    <property type="match status" value="1"/>
</dbReference>
<gene>
    <name evidence="6" type="ORF">C7B43_14170</name>
</gene>
<evidence type="ECO:0000259" key="5">
    <source>
        <dbReference type="Pfam" id="PF00155"/>
    </source>
</evidence>
<dbReference type="Pfam" id="PF00155">
    <property type="entry name" value="Aminotran_1_2"/>
    <property type="match status" value="1"/>
</dbReference>
<evidence type="ECO:0000313" key="6">
    <source>
        <dbReference type="EMBL" id="PSR26347.1"/>
    </source>
</evidence>